<reference evidence="1" key="1">
    <citation type="submission" date="2020-08" db="EMBL/GenBank/DDBJ databases">
        <authorList>
            <person name="Hu Y."/>
            <person name="Nguyen S.V."/>
            <person name="Li F."/>
            <person name="Fanning S."/>
        </authorList>
    </citation>
    <scope>NUCLEOTIDE SEQUENCE</scope>
    <source>
        <strain evidence="1">SYSU D8009</strain>
    </source>
</reference>
<name>A0A9X0R3Q2_9PROT</name>
<sequence>MAPMQPSTAVNLALPAGHAALLHPPGRRGVAAVAQGGSHWQEVAVPVSELPAHVENMAGRPDTYLSMQSFLGWRRILRVAELGAAYVDLDYHRTPKWAGSHPGWVADAVLRAIDDEELPAPSFVMSTGRGLLTVWLHDFVPRAALPRWSAIQRHLADALDQFGADPRALDAARVFRLAGTENTRAQAIVRPIYVAGSGSPPWRWDFDDLAREVLPLQRTELISLRARRAAGSAAGRGSMPARRLTAATYWEAVLADLQRLLAHRWAGTLPSGQRDSWLFVACVAMSWIAPPFVLRREFRALAQEVGGWPAGEADSRMGAVFRRAEAAVAGRTVEWNGRAVDPRYRLRAATIVEALRVTPAEMCAAGLRVLVDRDVARKHAAERQRTHRQRAGVQERSAYESAAAARATAAAALRAAGMSWAQVAAHLELPSPDAARVLASRAAAP</sequence>
<gene>
    <name evidence="1" type="ORF">H7965_28330</name>
</gene>
<dbReference type="AlphaFoldDB" id="A0A9X0R3Q2"/>
<evidence type="ECO:0000313" key="1">
    <source>
        <dbReference type="EMBL" id="MBC4019145.1"/>
    </source>
</evidence>
<evidence type="ECO:0008006" key="3">
    <source>
        <dbReference type="Google" id="ProtNLM"/>
    </source>
</evidence>
<protein>
    <recommendedName>
        <fullName evidence="3">Replication protein</fullName>
    </recommendedName>
</protein>
<dbReference type="RefSeq" id="WP_186773873.1">
    <property type="nucleotide sequence ID" value="NZ_JACOMF010000125.1"/>
</dbReference>
<comment type="caution">
    <text evidence="1">The sequence shown here is derived from an EMBL/GenBank/DDBJ whole genome shotgun (WGS) entry which is preliminary data.</text>
</comment>
<dbReference type="EMBL" id="JACOMF010000125">
    <property type="protein sequence ID" value="MBC4019145.1"/>
    <property type="molecule type" value="Genomic_DNA"/>
</dbReference>
<proteinExistence type="predicted"/>
<accession>A0A9X0R3Q2</accession>
<keyword evidence="2" id="KW-1185">Reference proteome</keyword>
<dbReference type="Proteomes" id="UP000600101">
    <property type="component" value="Unassembled WGS sequence"/>
</dbReference>
<organism evidence="1 2">
    <name type="scientific">Siccirubricoccus deserti</name>
    <dbReference type="NCBI Taxonomy" id="2013562"/>
    <lineage>
        <taxon>Bacteria</taxon>
        <taxon>Pseudomonadati</taxon>
        <taxon>Pseudomonadota</taxon>
        <taxon>Alphaproteobacteria</taxon>
        <taxon>Acetobacterales</taxon>
        <taxon>Roseomonadaceae</taxon>
        <taxon>Siccirubricoccus</taxon>
    </lineage>
</organism>
<evidence type="ECO:0000313" key="2">
    <source>
        <dbReference type="Proteomes" id="UP000600101"/>
    </source>
</evidence>